<dbReference type="EMBL" id="JACHFK010000005">
    <property type="protein sequence ID" value="MBB5376954.1"/>
    <property type="molecule type" value="Genomic_DNA"/>
</dbReference>
<evidence type="ECO:0000313" key="3">
    <source>
        <dbReference type="EMBL" id="MBB5376954.1"/>
    </source>
</evidence>
<evidence type="ECO:0000313" key="4">
    <source>
        <dbReference type="Proteomes" id="UP000539473"/>
    </source>
</evidence>
<dbReference type="EMBL" id="BNAJ01000005">
    <property type="protein sequence ID" value="GHF46575.1"/>
    <property type="molecule type" value="Genomic_DNA"/>
</dbReference>
<reference evidence="5" key="2">
    <citation type="journal article" date="2019" name="Int. J. Syst. Evol. Microbiol.">
        <title>The Global Catalogue of Microorganisms (GCM) 10K type strain sequencing project: providing services to taxonomists for standard genome sequencing and annotation.</title>
        <authorList>
            <consortium name="The Broad Institute Genomics Platform"/>
            <consortium name="The Broad Institute Genome Sequencing Center for Infectious Disease"/>
            <person name="Wu L."/>
            <person name="Ma J."/>
        </authorList>
    </citation>
    <scope>NUCLEOTIDE SEQUENCE [LARGE SCALE GENOMIC DNA]</scope>
    <source>
        <strain evidence="5">CGMCC 1.18437</strain>
    </source>
</reference>
<protein>
    <submittedName>
        <fullName evidence="3">Uncharacterized protein</fullName>
    </submittedName>
</protein>
<evidence type="ECO:0000256" key="1">
    <source>
        <dbReference type="SAM" id="MobiDB-lite"/>
    </source>
</evidence>
<reference evidence="2" key="1">
    <citation type="journal article" date="2014" name="Int. J. Syst. Evol. Microbiol.">
        <title>Complete genome of a new Firmicutes species belonging to the dominant human colonic microbiota ('Ruminococcus bicirculans') reveals two chromosomes and a selective capacity to utilize plant glucans.</title>
        <authorList>
            <consortium name="NISC Comparative Sequencing Program"/>
            <person name="Wegmann U."/>
            <person name="Louis P."/>
            <person name="Goesmann A."/>
            <person name="Henrissat B."/>
            <person name="Duncan S.H."/>
            <person name="Flint H.J."/>
        </authorList>
    </citation>
    <scope>NUCLEOTIDE SEQUENCE</scope>
    <source>
        <strain evidence="2">CGMCC 1.18437</strain>
    </source>
</reference>
<feature type="compositionally biased region" description="Basic and acidic residues" evidence="1">
    <location>
        <begin position="34"/>
        <end position="64"/>
    </location>
</feature>
<name>A0A7W8NNJ1_9DEIO</name>
<sequence length="64" mass="7264">MQEPQPTIRVSRIHCYDERDGTPDPPTWLMSFRTDAELEPHPATAHDEDTGGGRTPEPPHRQAM</sequence>
<keyword evidence="5" id="KW-1185">Reference proteome</keyword>
<evidence type="ECO:0000313" key="2">
    <source>
        <dbReference type="EMBL" id="GHF46575.1"/>
    </source>
</evidence>
<organism evidence="3 4">
    <name type="scientific">Deinococcus metalli</name>
    <dbReference type="NCBI Taxonomy" id="1141878"/>
    <lineage>
        <taxon>Bacteria</taxon>
        <taxon>Thermotogati</taxon>
        <taxon>Deinococcota</taxon>
        <taxon>Deinococci</taxon>
        <taxon>Deinococcales</taxon>
        <taxon>Deinococcaceae</taxon>
        <taxon>Deinococcus</taxon>
    </lineage>
</organism>
<dbReference type="AlphaFoldDB" id="A0A7W8NNJ1"/>
<evidence type="ECO:0000313" key="5">
    <source>
        <dbReference type="Proteomes" id="UP000619376"/>
    </source>
</evidence>
<comment type="caution">
    <text evidence="3">The sequence shown here is derived from an EMBL/GenBank/DDBJ whole genome shotgun (WGS) entry which is preliminary data.</text>
</comment>
<gene>
    <name evidence="2" type="ORF">GCM10017781_23810</name>
    <name evidence="3" type="ORF">HNQ07_002418</name>
</gene>
<dbReference type="RefSeq" id="WP_184112043.1">
    <property type="nucleotide sequence ID" value="NZ_BNAJ01000005.1"/>
</dbReference>
<dbReference type="Proteomes" id="UP000619376">
    <property type="component" value="Unassembled WGS sequence"/>
</dbReference>
<proteinExistence type="predicted"/>
<accession>A0A7W8NNJ1</accession>
<dbReference type="Proteomes" id="UP000539473">
    <property type="component" value="Unassembled WGS sequence"/>
</dbReference>
<reference evidence="2" key="4">
    <citation type="submission" date="2024-05" db="EMBL/GenBank/DDBJ databases">
        <authorList>
            <person name="Sun Q."/>
            <person name="Zhou Y."/>
        </authorList>
    </citation>
    <scope>NUCLEOTIDE SEQUENCE</scope>
    <source>
        <strain evidence="2">CGMCC 1.18437</strain>
    </source>
</reference>
<reference evidence="3 4" key="3">
    <citation type="submission" date="2020-08" db="EMBL/GenBank/DDBJ databases">
        <title>Genomic Encyclopedia of Type Strains, Phase IV (KMG-IV): sequencing the most valuable type-strain genomes for metagenomic binning, comparative biology and taxonomic classification.</title>
        <authorList>
            <person name="Goeker M."/>
        </authorList>
    </citation>
    <scope>NUCLEOTIDE SEQUENCE [LARGE SCALE GENOMIC DNA]</scope>
    <source>
        <strain evidence="3 4">DSM 27521</strain>
    </source>
</reference>
<feature type="region of interest" description="Disordered" evidence="1">
    <location>
        <begin position="1"/>
        <end position="64"/>
    </location>
</feature>